<accession>A0ABW8D1U0</accession>
<evidence type="ECO:0000313" key="1">
    <source>
        <dbReference type="EMBL" id="MFI9123822.1"/>
    </source>
</evidence>
<gene>
    <name evidence="1" type="ORF">ACIGW0_31275</name>
</gene>
<organism evidence="1 2">
    <name type="scientific">Streptomyces bikiniensis</name>
    <dbReference type="NCBI Taxonomy" id="1896"/>
    <lineage>
        <taxon>Bacteria</taxon>
        <taxon>Bacillati</taxon>
        <taxon>Actinomycetota</taxon>
        <taxon>Actinomycetes</taxon>
        <taxon>Kitasatosporales</taxon>
        <taxon>Streptomycetaceae</taxon>
        <taxon>Streptomyces</taxon>
    </lineage>
</organism>
<sequence>MEMEFEDLDGGFGPFETITVAVGADGYGPTGTVTLEGADRVFLPPARARDVARALLHAADEAEGVKSDVTRTYEAGESSGYADWALAFMDLVPDDVDESSPSAVAAWVRRTLAPEER</sequence>
<proteinExistence type="predicted"/>
<reference evidence="1 2" key="1">
    <citation type="submission" date="2024-10" db="EMBL/GenBank/DDBJ databases">
        <title>The Natural Products Discovery Center: Release of the First 8490 Sequenced Strains for Exploring Actinobacteria Biosynthetic Diversity.</title>
        <authorList>
            <person name="Kalkreuter E."/>
            <person name="Kautsar S.A."/>
            <person name="Yang D."/>
            <person name="Bader C.D."/>
            <person name="Teijaro C.N."/>
            <person name="Fluegel L."/>
            <person name="Davis C.M."/>
            <person name="Simpson J.R."/>
            <person name="Lauterbach L."/>
            <person name="Steele A.D."/>
            <person name="Gui C."/>
            <person name="Meng S."/>
            <person name="Li G."/>
            <person name="Viehrig K."/>
            <person name="Ye F."/>
            <person name="Su P."/>
            <person name="Kiefer A.F."/>
            <person name="Nichols A."/>
            <person name="Cepeda A.J."/>
            <person name="Yan W."/>
            <person name="Fan B."/>
            <person name="Jiang Y."/>
            <person name="Adhikari A."/>
            <person name="Zheng C.-J."/>
            <person name="Schuster L."/>
            <person name="Cowan T.M."/>
            <person name="Smanski M.J."/>
            <person name="Chevrette M.G."/>
            <person name="De Carvalho L.P.S."/>
            <person name="Shen B."/>
        </authorList>
    </citation>
    <scope>NUCLEOTIDE SEQUENCE [LARGE SCALE GENOMIC DNA]</scope>
    <source>
        <strain evidence="1 2">NPDC053346</strain>
    </source>
</reference>
<keyword evidence="2" id="KW-1185">Reference proteome</keyword>
<protein>
    <submittedName>
        <fullName evidence="1">Uncharacterized protein</fullName>
    </submittedName>
</protein>
<dbReference type="EMBL" id="JBITYT010000023">
    <property type="protein sequence ID" value="MFI9123822.1"/>
    <property type="molecule type" value="Genomic_DNA"/>
</dbReference>
<dbReference type="Proteomes" id="UP001614391">
    <property type="component" value="Unassembled WGS sequence"/>
</dbReference>
<evidence type="ECO:0000313" key="2">
    <source>
        <dbReference type="Proteomes" id="UP001614391"/>
    </source>
</evidence>
<dbReference type="RefSeq" id="WP_399621564.1">
    <property type="nucleotide sequence ID" value="NZ_JBITYT010000023.1"/>
</dbReference>
<name>A0ABW8D1U0_STRBI</name>
<comment type="caution">
    <text evidence="1">The sequence shown here is derived from an EMBL/GenBank/DDBJ whole genome shotgun (WGS) entry which is preliminary data.</text>
</comment>